<dbReference type="Pfam" id="PF08777">
    <property type="entry name" value="RRM_3"/>
    <property type="match status" value="1"/>
</dbReference>
<dbReference type="GO" id="GO:1990904">
    <property type="term" value="C:ribonucleoprotein complex"/>
    <property type="evidence" value="ECO:0007669"/>
    <property type="project" value="UniProtKB-UniRule"/>
</dbReference>
<dbReference type="SMART" id="SM00715">
    <property type="entry name" value="LA"/>
    <property type="match status" value="1"/>
</dbReference>
<dbReference type="Gene3D" id="1.10.10.10">
    <property type="entry name" value="Winged helix-like DNA-binding domain superfamily/Winged helix DNA-binding domain"/>
    <property type="match status" value="1"/>
</dbReference>
<evidence type="ECO:0000256" key="8">
    <source>
        <dbReference type="ARBA" id="ARBA00023015"/>
    </source>
</evidence>
<feature type="compositionally biased region" description="Basic and acidic residues" evidence="14">
    <location>
        <begin position="328"/>
        <end position="347"/>
    </location>
</feature>
<comment type="similarity">
    <text evidence="2">Belongs to the LARP7 family.</text>
</comment>
<dbReference type="PANTHER" id="PTHR22792:SF62">
    <property type="entry name" value="LA-RELATED PROTEIN 7"/>
    <property type="match status" value="1"/>
</dbReference>
<evidence type="ECO:0000256" key="9">
    <source>
        <dbReference type="ARBA" id="ARBA00023163"/>
    </source>
</evidence>
<feature type="region of interest" description="Disordered" evidence="14">
    <location>
        <begin position="183"/>
        <end position="279"/>
    </location>
</feature>
<keyword evidence="4" id="KW-0507">mRNA processing</keyword>
<dbReference type="Ensembl" id="ENSONIT00000084513.1">
    <property type="protein sequence ID" value="ENSONIP00000041456.1"/>
    <property type="gene ID" value="ENSONIG00000008763.2"/>
</dbReference>
<dbReference type="AlphaFoldDB" id="A0A669C4B8"/>
<feature type="domain" description="XRRM" evidence="17">
    <location>
        <begin position="437"/>
        <end position="550"/>
    </location>
</feature>
<feature type="region of interest" description="Disordered" evidence="14">
    <location>
        <begin position="328"/>
        <end position="358"/>
    </location>
</feature>
<dbReference type="FunFam" id="1.10.10.10:FF:000158">
    <property type="entry name" value="La ribonucleoprotein domain family member 7"/>
    <property type="match status" value="1"/>
</dbReference>
<evidence type="ECO:0000313" key="19">
    <source>
        <dbReference type="Proteomes" id="UP000005207"/>
    </source>
</evidence>
<evidence type="ECO:0000259" key="15">
    <source>
        <dbReference type="PROSITE" id="PS50102"/>
    </source>
</evidence>
<feature type="domain" description="RRM" evidence="15">
    <location>
        <begin position="122"/>
        <end position="213"/>
    </location>
</feature>
<comment type="subcellular location">
    <subcellularLocation>
        <location evidence="1">Nucleus</location>
        <location evidence="1">Nucleoplasm</location>
    </subcellularLocation>
</comment>
<dbReference type="Gene3D" id="3.30.70.330">
    <property type="match status" value="2"/>
</dbReference>
<keyword evidence="11" id="KW-0539">Nucleus</keyword>
<evidence type="ECO:0000256" key="7">
    <source>
        <dbReference type="ARBA" id="ARBA00022884"/>
    </source>
</evidence>
<dbReference type="GO" id="GO:0008380">
    <property type="term" value="P:RNA splicing"/>
    <property type="evidence" value="ECO:0007669"/>
    <property type="project" value="UniProtKB-KW"/>
</dbReference>
<feature type="compositionally biased region" description="Low complexity" evidence="14">
    <location>
        <begin position="1"/>
        <end position="14"/>
    </location>
</feature>
<reference evidence="18" key="2">
    <citation type="submission" date="2025-08" db="UniProtKB">
        <authorList>
            <consortium name="Ensembl"/>
        </authorList>
    </citation>
    <scope>IDENTIFICATION</scope>
</reference>
<gene>
    <name evidence="18" type="primary">LARP7</name>
    <name evidence="18" type="synonym">larp7</name>
</gene>
<dbReference type="GO" id="GO:0007283">
    <property type="term" value="P:spermatogenesis"/>
    <property type="evidence" value="ECO:0007669"/>
    <property type="project" value="UniProtKB-KW"/>
</dbReference>
<dbReference type="CDD" id="cd12290">
    <property type="entry name" value="RRM1_LARP7"/>
    <property type="match status" value="1"/>
</dbReference>
<dbReference type="PROSITE" id="PS51939">
    <property type="entry name" value="XRRM"/>
    <property type="match status" value="1"/>
</dbReference>
<dbReference type="SUPFAM" id="SSF54928">
    <property type="entry name" value="RNA-binding domain, RBD"/>
    <property type="match status" value="2"/>
</dbReference>
<evidence type="ECO:0000256" key="4">
    <source>
        <dbReference type="ARBA" id="ARBA00022664"/>
    </source>
</evidence>
<evidence type="ECO:0000313" key="18">
    <source>
        <dbReference type="Ensembl" id="ENSONIP00000041456.1"/>
    </source>
</evidence>
<feature type="domain" description="HTH La-type RNA-binding" evidence="16">
    <location>
        <begin position="25"/>
        <end position="117"/>
    </location>
</feature>
<dbReference type="FunCoup" id="A0A669C4B8">
    <property type="interactions" value="580"/>
</dbReference>
<name>A0A669C4B8_ORENI</name>
<proteinExistence type="inferred from homology"/>
<dbReference type="InterPro" id="IPR034887">
    <property type="entry name" value="LARP7_RRM1"/>
</dbReference>
<dbReference type="InterPro" id="IPR012677">
    <property type="entry name" value="Nucleotide-bd_a/b_plait_sf"/>
</dbReference>
<evidence type="ECO:0000256" key="10">
    <source>
        <dbReference type="ARBA" id="ARBA00023187"/>
    </source>
</evidence>
<dbReference type="GO" id="GO:0061026">
    <property type="term" value="P:cardiac muscle tissue regeneration"/>
    <property type="evidence" value="ECO:0007669"/>
    <property type="project" value="Ensembl"/>
</dbReference>
<keyword evidence="6" id="KW-0744">Spermatogenesis</keyword>
<protein>
    <recommendedName>
        <fullName evidence="3">La-related protein 7</fullName>
    </recommendedName>
    <alternativeName>
        <fullName evidence="12">La ribonucleoprotein domain family member 7</fullName>
    </alternativeName>
</protein>
<keyword evidence="8" id="KW-0805">Transcription regulation</keyword>
<dbReference type="GO" id="GO:0003723">
    <property type="term" value="F:RNA binding"/>
    <property type="evidence" value="ECO:0007669"/>
    <property type="project" value="UniProtKB-UniRule"/>
</dbReference>
<evidence type="ECO:0000256" key="13">
    <source>
        <dbReference type="PROSITE-ProRule" id="PRU00332"/>
    </source>
</evidence>
<dbReference type="GO" id="GO:0006397">
    <property type="term" value="P:mRNA processing"/>
    <property type="evidence" value="ECO:0007669"/>
    <property type="project" value="UniProtKB-KW"/>
</dbReference>
<evidence type="ECO:0000256" key="12">
    <source>
        <dbReference type="ARBA" id="ARBA00029640"/>
    </source>
</evidence>
<dbReference type="GeneTree" id="ENSGT00940000154949"/>
<dbReference type="GO" id="GO:0030154">
    <property type="term" value="P:cell differentiation"/>
    <property type="evidence" value="ECO:0007669"/>
    <property type="project" value="UniProtKB-KW"/>
</dbReference>
<dbReference type="GO" id="GO:0005654">
    <property type="term" value="C:nucleoplasm"/>
    <property type="evidence" value="ECO:0007669"/>
    <property type="project" value="UniProtKB-SubCell"/>
</dbReference>
<evidence type="ECO:0000256" key="6">
    <source>
        <dbReference type="ARBA" id="ARBA00022871"/>
    </source>
</evidence>
<dbReference type="InterPro" id="IPR045180">
    <property type="entry name" value="La_dom_prot"/>
</dbReference>
<evidence type="ECO:0000256" key="1">
    <source>
        <dbReference type="ARBA" id="ARBA00004642"/>
    </source>
</evidence>
<evidence type="ECO:0000256" key="14">
    <source>
        <dbReference type="SAM" id="MobiDB-lite"/>
    </source>
</evidence>
<feature type="region of interest" description="Disordered" evidence="14">
    <location>
        <begin position="1"/>
        <end position="27"/>
    </location>
</feature>
<evidence type="ECO:0000259" key="17">
    <source>
        <dbReference type="PROSITE" id="PS51939"/>
    </source>
</evidence>
<reference evidence="18" key="3">
    <citation type="submission" date="2025-09" db="UniProtKB">
        <authorList>
            <consortium name="Ensembl"/>
        </authorList>
    </citation>
    <scope>IDENTIFICATION</scope>
</reference>
<feature type="compositionally biased region" description="Basic and acidic residues" evidence="14">
    <location>
        <begin position="249"/>
        <end position="268"/>
    </location>
</feature>
<feature type="compositionally biased region" description="Basic residues" evidence="14">
    <location>
        <begin position="348"/>
        <end position="358"/>
    </location>
</feature>
<keyword evidence="9" id="KW-0804">Transcription</keyword>
<evidence type="ECO:0000256" key="5">
    <source>
        <dbReference type="ARBA" id="ARBA00022782"/>
    </source>
</evidence>
<dbReference type="Pfam" id="PF00076">
    <property type="entry name" value="RRM_1"/>
    <property type="match status" value="1"/>
</dbReference>
<dbReference type="InterPro" id="IPR034910">
    <property type="entry name" value="LARP7_RRM2"/>
</dbReference>
<keyword evidence="5" id="KW-0221">Differentiation</keyword>
<organism evidence="18 19">
    <name type="scientific">Oreochromis niloticus</name>
    <name type="common">Nile tilapia</name>
    <name type="synonym">Tilapia nilotica</name>
    <dbReference type="NCBI Taxonomy" id="8128"/>
    <lineage>
        <taxon>Eukaryota</taxon>
        <taxon>Metazoa</taxon>
        <taxon>Chordata</taxon>
        <taxon>Craniata</taxon>
        <taxon>Vertebrata</taxon>
        <taxon>Euteleostomi</taxon>
        <taxon>Actinopterygii</taxon>
        <taxon>Neopterygii</taxon>
        <taxon>Teleostei</taxon>
        <taxon>Neoteleostei</taxon>
        <taxon>Acanthomorphata</taxon>
        <taxon>Ovalentaria</taxon>
        <taxon>Cichlomorphae</taxon>
        <taxon>Cichliformes</taxon>
        <taxon>Cichlidae</taxon>
        <taxon>African cichlids</taxon>
        <taxon>Pseudocrenilabrinae</taxon>
        <taxon>Oreochromini</taxon>
        <taxon>Oreochromis</taxon>
    </lineage>
</organism>
<keyword evidence="19" id="KW-1185">Reference proteome</keyword>
<dbReference type="InterPro" id="IPR002344">
    <property type="entry name" value="Lupus_La"/>
</dbReference>
<keyword evidence="7 13" id="KW-0694">RNA-binding</keyword>
<dbReference type="InterPro" id="IPR014886">
    <property type="entry name" value="La_xRRM"/>
</dbReference>
<dbReference type="SMART" id="SM00360">
    <property type="entry name" value="RRM"/>
    <property type="match status" value="1"/>
</dbReference>
<accession>A0A669C4B8</accession>
<evidence type="ECO:0000256" key="11">
    <source>
        <dbReference type="ARBA" id="ARBA00023242"/>
    </source>
</evidence>
<dbReference type="InterPro" id="IPR000504">
    <property type="entry name" value="RRM_dom"/>
</dbReference>
<dbReference type="InterPro" id="IPR036390">
    <property type="entry name" value="WH_DNA-bd_sf"/>
</dbReference>
<dbReference type="PRINTS" id="PR00302">
    <property type="entry name" value="LUPUSLA"/>
</dbReference>
<dbReference type="InParanoid" id="A0A669C4B8"/>
<dbReference type="SUPFAM" id="SSF46785">
    <property type="entry name" value="Winged helix' DNA-binding domain"/>
    <property type="match status" value="1"/>
</dbReference>
<feature type="compositionally biased region" description="Polar residues" evidence="14">
    <location>
        <begin position="269"/>
        <end position="278"/>
    </location>
</feature>
<dbReference type="Proteomes" id="UP000005207">
    <property type="component" value="Linkage group LG3"/>
</dbReference>
<dbReference type="CDD" id="cd12542">
    <property type="entry name" value="RRM2_LARP7"/>
    <property type="match status" value="1"/>
</dbReference>
<feature type="region of interest" description="Disordered" evidence="14">
    <location>
        <begin position="413"/>
        <end position="432"/>
    </location>
</feature>
<dbReference type="InterPro" id="IPR006630">
    <property type="entry name" value="La_HTH"/>
</dbReference>
<reference evidence="19" key="1">
    <citation type="submission" date="2012-01" db="EMBL/GenBank/DDBJ databases">
        <title>The Genome Sequence of Oreochromis niloticus (Nile Tilapia).</title>
        <authorList>
            <consortium name="Broad Institute Genome Assembly Team"/>
            <consortium name="Broad Institute Sequencing Platform"/>
            <person name="Di Palma F."/>
            <person name="Johnson J."/>
            <person name="Lander E.S."/>
            <person name="Lindblad-Toh K."/>
        </authorList>
    </citation>
    <scope>NUCLEOTIDE SEQUENCE [LARGE SCALE GENOMIC DNA]</scope>
</reference>
<dbReference type="InterPro" id="IPR036388">
    <property type="entry name" value="WH-like_DNA-bd_sf"/>
</dbReference>
<dbReference type="InterPro" id="IPR035979">
    <property type="entry name" value="RBD_domain_sf"/>
</dbReference>
<dbReference type="PANTHER" id="PTHR22792">
    <property type="entry name" value="LUPUS LA PROTEIN-RELATED"/>
    <property type="match status" value="1"/>
</dbReference>
<sequence length="568" mass="64304">VEKKSAANAAAADPSSKKETEKKKRSRVKQLLSEVKKQVEFWFGDVNLSKDRFLKKLMEESDSGYVDISVLASFNRMKQLTTDTKLIARALKNSSVVELNLEGTKVRRQLPIGELPNDVDSRTVYVELLPKDVTHSWIERVFTKCGNVVYVSIPRYKSSGDSKGFAFVEFEKEEQAQKAIEMLNNPPEDAPRKPGIFPKTLHRKPISLSAAEQKKDFDPEATGAHKTPGKLSEKKRRRSHTAEGSESDVPSKIRKTSESEGGEREKDGAQSSKSSLSHQCKKKNGTAICHFTSSLFLIFKVKLVFSHTNQKVGCCVNSVLPLIESPTHRDAQQAVEKGKENRDDSTIKAKRKRKKKHKEKLKIGEEVIPLRVLSKKDWLGLKQEYLTLQKSSMSALKKCMNKINDKEHKMMETDGDPQDANVDENNKSEKAAKQGPQFVSGVIMKITDNKPLPGRKIIKDALCKISPVAYVDILEGDAEGHIRFHSPEEARAVSDIRAELQKEHSWKLEILTGDHEQRYWQKILVDRQVKLNRPREKKRGTEKLISKAEKIIVARAKEANKHIHFDDD</sequence>
<evidence type="ECO:0000256" key="3">
    <source>
        <dbReference type="ARBA" id="ARBA00015867"/>
    </source>
</evidence>
<evidence type="ECO:0000259" key="16">
    <source>
        <dbReference type="PROSITE" id="PS50961"/>
    </source>
</evidence>
<keyword evidence="10" id="KW-0508">mRNA splicing</keyword>
<dbReference type="GO" id="GO:0060043">
    <property type="term" value="P:regulation of cardiac muscle cell proliferation"/>
    <property type="evidence" value="ECO:0007669"/>
    <property type="project" value="Ensembl"/>
</dbReference>
<dbReference type="PROSITE" id="PS50961">
    <property type="entry name" value="HTH_LA"/>
    <property type="match status" value="1"/>
</dbReference>
<evidence type="ECO:0000256" key="2">
    <source>
        <dbReference type="ARBA" id="ARBA00008680"/>
    </source>
</evidence>
<dbReference type="PROSITE" id="PS50102">
    <property type="entry name" value="RRM"/>
    <property type="match status" value="1"/>
</dbReference>
<dbReference type="Pfam" id="PF05383">
    <property type="entry name" value="La"/>
    <property type="match status" value="1"/>
</dbReference>